<organism evidence="2 3">
    <name type="scientific">Zasmidium cellare</name>
    <name type="common">Wine cellar mold</name>
    <name type="synonym">Racodium cellare</name>
    <dbReference type="NCBI Taxonomy" id="395010"/>
    <lineage>
        <taxon>Eukaryota</taxon>
        <taxon>Fungi</taxon>
        <taxon>Dikarya</taxon>
        <taxon>Ascomycota</taxon>
        <taxon>Pezizomycotina</taxon>
        <taxon>Dothideomycetes</taxon>
        <taxon>Dothideomycetidae</taxon>
        <taxon>Mycosphaerellales</taxon>
        <taxon>Mycosphaerellaceae</taxon>
        <taxon>Zasmidium</taxon>
    </lineage>
</organism>
<keyword evidence="3" id="KW-1185">Reference proteome</keyword>
<keyword evidence="1" id="KW-0812">Transmembrane</keyword>
<evidence type="ECO:0000313" key="3">
    <source>
        <dbReference type="Proteomes" id="UP001305779"/>
    </source>
</evidence>
<dbReference type="Proteomes" id="UP001305779">
    <property type="component" value="Unassembled WGS sequence"/>
</dbReference>
<evidence type="ECO:0000313" key="2">
    <source>
        <dbReference type="EMBL" id="KAK4504912.1"/>
    </source>
</evidence>
<protein>
    <submittedName>
        <fullName evidence="2">Uncharacterized protein</fullName>
    </submittedName>
</protein>
<comment type="caution">
    <text evidence="2">The sequence shown here is derived from an EMBL/GenBank/DDBJ whole genome shotgun (WGS) entry which is preliminary data.</text>
</comment>
<proteinExistence type="predicted"/>
<sequence>MEQIPVPRLEDRADRPHDTLHAEPKALLTRLTAATLSTAVTIGLISIFSWASDWLYSGAAILSQLLVYDQARQTAAFPSTRPWMILAILNIIYAIASTSWLQYRIFATICWVIVLVTFVSIAPWASYASRAILRRLLTRAHLTSDVIAGFDLPALHLDIGLEGLLAVRGWTFSLWKMTLELHGVEAAYNLTEGMHICLYCDGVAVRIWRSVTIDAIYGVLKQEKFAVELESLSQPKKGTEASFDPAQETTTGDVKAHSVYQSIRHQIRHTSPIQQCRKQTGRQDSPQLDEKIRAATCKKLDRFTSVPHRPEHSIQASTILQFIPLWIRRFLSRMPFILRLILMPLSYLHPIKTASASVSASGSWMAGIMRDRAYSIHGEDRDDIKELERAMTSCMENAMFCLDLADIQALAQVSIRASQDMVAYLWCGSSTMMRIETGWNKVAPAISLEGMDATFIIPPYFLPSHEHLLPPPPSSRAGEKEQQADEADVEFSFHLSLPVVVDGAMIDFLTDFINATIAIEMEDEDTGNAEDLTDKSRIDRTKIKITAAAHGAGGSIKKGIKKAAFSTTNDSWIPKLVNGLASQLEGLHGHVGYSGRLPVSLQHFRGDGKLPTKLLA</sequence>
<keyword evidence="1" id="KW-1133">Transmembrane helix</keyword>
<name>A0ABR0ETM6_ZASCE</name>
<evidence type="ECO:0000256" key="1">
    <source>
        <dbReference type="SAM" id="Phobius"/>
    </source>
</evidence>
<gene>
    <name evidence="2" type="ORF">PRZ48_002875</name>
</gene>
<feature type="transmembrane region" description="Helical" evidence="1">
    <location>
        <begin position="106"/>
        <end position="127"/>
    </location>
</feature>
<feature type="transmembrane region" description="Helical" evidence="1">
    <location>
        <begin position="27"/>
        <end position="48"/>
    </location>
</feature>
<accession>A0ABR0ETM6</accession>
<keyword evidence="1" id="KW-0472">Membrane</keyword>
<dbReference type="EMBL" id="JAXOVC010000002">
    <property type="protein sequence ID" value="KAK4504912.1"/>
    <property type="molecule type" value="Genomic_DNA"/>
</dbReference>
<reference evidence="2 3" key="1">
    <citation type="journal article" date="2023" name="G3 (Bethesda)">
        <title>A chromosome-level genome assembly of Zasmidium syzygii isolated from banana leaves.</title>
        <authorList>
            <person name="van Westerhoven A.C."/>
            <person name="Mehrabi R."/>
            <person name="Talebi R."/>
            <person name="Steentjes M.B.F."/>
            <person name="Corcolon B."/>
            <person name="Chong P.A."/>
            <person name="Kema G.H.J."/>
            <person name="Seidl M.F."/>
        </authorList>
    </citation>
    <scope>NUCLEOTIDE SEQUENCE [LARGE SCALE GENOMIC DNA]</scope>
    <source>
        <strain evidence="2 3">P124</strain>
    </source>
</reference>
<feature type="transmembrane region" description="Helical" evidence="1">
    <location>
        <begin position="83"/>
        <end position="100"/>
    </location>
</feature>